<protein>
    <submittedName>
        <fullName evidence="1">Uncharacterized protein</fullName>
    </submittedName>
</protein>
<proteinExistence type="predicted"/>
<reference evidence="1" key="1">
    <citation type="submission" date="2022-03" db="EMBL/GenBank/DDBJ databases">
        <title>Gramella crocea sp. nov., isolated from activated sludge of a seafood processing plant.</title>
        <authorList>
            <person name="Zhang X."/>
        </authorList>
    </citation>
    <scope>NUCLEOTIDE SEQUENCE</scope>
    <source>
        <strain evidence="1">YJ019</strain>
    </source>
</reference>
<gene>
    <name evidence="1" type="ORF">ML462_10070</name>
</gene>
<dbReference type="EMBL" id="JAKVTV010000003">
    <property type="protein sequence ID" value="MCH4823514.1"/>
    <property type="molecule type" value="Genomic_DNA"/>
</dbReference>
<dbReference type="AlphaFoldDB" id="A0A9X1V5Y7"/>
<accession>A0A9X1V5Y7</accession>
<dbReference type="Proteomes" id="UP001139226">
    <property type="component" value="Unassembled WGS sequence"/>
</dbReference>
<name>A0A9X1V5Y7_9FLAO</name>
<keyword evidence="2" id="KW-1185">Reference proteome</keyword>
<comment type="caution">
    <text evidence="1">The sequence shown here is derived from an EMBL/GenBank/DDBJ whole genome shotgun (WGS) entry which is preliminary data.</text>
</comment>
<organism evidence="1 2">
    <name type="scientific">Christiangramia lutea</name>
    <dbReference type="NCBI Taxonomy" id="1607951"/>
    <lineage>
        <taxon>Bacteria</taxon>
        <taxon>Pseudomonadati</taxon>
        <taxon>Bacteroidota</taxon>
        <taxon>Flavobacteriia</taxon>
        <taxon>Flavobacteriales</taxon>
        <taxon>Flavobacteriaceae</taxon>
        <taxon>Christiangramia</taxon>
    </lineage>
</organism>
<dbReference type="RefSeq" id="WP_240713686.1">
    <property type="nucleotide sequence ID" value="NZ_JAKVTV010000003.1"/>
</dbReference>
<sequence length="366" mass="42625">MKKPDVSIWCFGALSFFFTILSCQVEDIPSEKKDVFTTNPQSKVFKNPQYNFVKPKTEIYSLNQLYFDDGIINSPCPVTKFGEIISNQFDKLIEDPYFDFRLINYLSDLNRRYVTYYEGENYYGINGEYNQLANKRIRELEKFWKLNRDIRLNGQHTSTLTDREILTDMIESFDRTVRNRDQAYEKADGILKTTSKSANIPENPLFAMDAFTRSNGLLVIGDGLLESLEALGIDGKIAFTAIISHEWWHQAQFENSDHWGFIDQLETNSERSRFAELEADFAAAYFMTHKRGATYNWWRIKDYFTLSFNVGDCLIDSEQHHGTPTQRLAAAEFGYQLASEAQKKGFILEPDEVHEEFVKWYVSIIQ</sequence>
<evidence type="ECO:0000313" key="2">
    <source>
        <dbReference type="Proteomes" id="UP001139226"/>
    </source>
</evidence>
<evidence type="ECO:0000313" key="1">
    <source>
        <dbReference type="EMBL" id="MCH4823514.1"/>
    </source>
</evidence>
<dbReference type="PROSITE" id="PS51257">
    <property type="entry name" value="PROKAR_LIPOPROTEIN"/>
    <property type="match status" value="1"/>
</dbReference>